<dbReference type="Proteomes" id="UP000278031">
    <property type="component" value="Unassembled WGS sequence"/>
</dbReference>
<dbReference type="InterPro" id="IPR015419">
    <property type="entry name" value="CTAG/Pcc1"/>
</dbReference>
<sequence length="89" mass="10413">MTLNDYPYEMDIRIIFDNADEPTAIYKIIRVEKHKFDRSKASINLKNNLLSINIIAKDSKALKATFNTYLKLVSVLHKIWTLKIKEDSK</sequence>
<gene>
    <name evidence="2" type="ORF">DRO04_00555</name>
</gene>
<protein>
    <recommendedName>
        <fullName evidence="4">KEOPS complex Pcc1-like subunit</fullName>
    </recommendedName>
</protein>
<comment type="caution">
    <text evidence="2">The sequence shown here is derived from an EMBL/GenBank/DDBJ whole genome shotgun (WGS) entry which is preliminary data.</text>
</comment>
<proteinExistence type="inferred from homology"/>
<accession>A0A497JJ29</accession>
<reference evidence="2 3" key="1">
    <citation type="submission" date="2018-06" db="EMBL/GenBank/DDBJ databases">
        <title>Extensive metabolic versatility and redundancy in microbially diverse, dynamic hydrothermal sediments.</title>
        <authorList>
            <person name="Dombrowski N."/>
            <person name="Teske A."/>
            <person name="Baker B.J."/>
        </authorList>
    </citation>
    <scope>NUCLEOTIDE SEQUENCE [LARGE SCALE GENOMIC DNA]</scope>
    <source>
        <strain evidence="2">B51_G17</strain>
    </source>
</reference>
<name>A0A497JJ29_9ARCH</name>
<dbReference type="Pfam" id="PF09341">
    <property type="entry name" value="Pcc1"/>
    <property type="match status" value="1"/>
</dbReference>
<organism evidence="2 3">
    <name type="scientific">Candidatus Iainarchaeum sp</name>
    <dbReference type="NCBI Taxonomy" id="3101447"/>
    <lineage>
        <taxon>Archaea</taxon>
        <taxon>Candidatus Iainarchaeota</taxon>
        <taxon>Candidatus Iainarchaeia</taxon>
        <taxon>Candidatus Iainarchaeales</taxon>
        <taxon>Candidatus Iainarchaeaceae</taxon>
        <taxon>Candidatus Iainarchaeum</taxon>
    </lineage>
</organism>
<comment type="similarity">
    <text evidence="1">Belongs to the CTAG/PCC1 family.</text>
</comment>
<dbReference type="Gene3D" id="3.30.310.50">
    <property type="entry name" value="Alpha-D-phosphohexomutase, C-terminal domain"/>
    <property type="match status" value="1"/>
</dbReference>
<dbReference type="NCBIfam" id="NF011470">
    <property type="entry name" value="PRK14887.1"/>
    <property type="match status" value="1"/>
</dbReference>
<evidence type="ECO:0000313" key="3">
    <source>
        <dbReference type="Proteomes" id="UP000278031"/>
    </source>
</evidence>
<dbReference type="AlphaFoldDB" id="A0A497JJ29"/>
<dbReference type="EMBL" id="QMWP01000010">
    <property type="protein sequence ID" value="RLG71107.1"/>
    <property type="molecule type" value="Genomic_DNA"/>
</dbReference>
<evidence type="ECO:0008006" key="4">
    <source>
        <dbReference type="Google" id="ProtNLM"/>
    </source>
</evidence>
<evidence type="ECO:0000313" key="2">
    <source>
        <dbReference type="EMBL" id="RLG71107.1"/>
    </source>
</evidence>
<evidence type="ECO:0000256" key="1">
    <source>
        <dbReference type="ARBA" id="ARBA00007073"/>
    </source>
</evidence>